<dbReference type="PANTHER" id="PTHR20996:SF1">
    <property type="entry name" value="NUCLEAR ENVELOPE PHOSPHATASE-REGULATORY SUBUNIT 1"/>
    <property type="match status" value="1"/>
</dbReference>
<proteinExistence type="inferred from homology"/>
<evidence type="ECO:0000256" key="6">
    <source>
        <dbReference type="ARBA" id="ARBA00022989"/>
    </source>
</evidence>
<keyword evidence="7" id="KW-0443">Lipid metabolism</keyword>
<accession>A0A8H3DSY7</accession>
<feature type="region of interest" description="Disordered" evidence="11">
    <location>
        <begin position="1"/>
        <end position="20"/>
    </location>
</feature>
<keyword evidence="5 12" id="KW-0812">Transmembrane</keyword>
<dbReference type="EMBL" id="CAJMXA010004113">
    <property type="protein sequence ID" value="CAE6534861.1"/>
    <property type="molecule type" value="Genomic_DNA"/>
</dbReference>
<dbReference type="GO" id="GO:0071595">
    <property type="term" value="C:Nem1-Spo7 phosphatase complex"/>
    <property type="evidence" value="ECO:0007669"/>
    <property type="project" value="InterPro"/>
</dbReference>
<evidence type="ECO:0000256" key="12">
    <source>
        <dbReference type="SAM" id="Phobius"/>
    </source>
</evidence>
<evidence type="ECO:0000313" key="14">
    <source>
        <dbReference type="Proteomes" id="UP000663853"/>
    </source>
</evidence>
<dbReference type="AlphaFoldDB" id="A0A8H3DSY7"/>
<comment type="similarity">
    <text evidence="3">Belongs to the CNEP1R1 family.</text>
</comment>
<feature type="transmembrane region" description="Helical" evidence="12">
    <location>
        <begin position="50"/>
        <end position="74"/>
    </location>
</feature>
<protein>
    <recommendedName>
        <fullName evidence="10">Transmembrane protein 188</fullName>
    </recommendedName>
</protein>
<keyword evidence="9" id="KW-0539">Nucleus</keyword>
<evidence type="ECO:0000313" key="13">
    <source>
        <dbReference type="EMBL" id="CAE6534861.1"/>
    </source>
</evidence>
<evidence type="ECO:0000256" key="4">
    <source>
        <dbReference type="ARBA" id="ARBA00022490"/>
    </source>
</evidence>
<dbReference type="GO" id="GO:0019888">
    <property type="term" value="F:protein phosphatase regulator activity"/>
    <property type="evidence" value="ECO:0007669"/>
    <property type="project" value="InterPro"/>
</dbReference>
<comment type="subcellular location">
    <subcellularLocation>
        <location evidence="2">Cytoplasm</location>
    </subcellularLocation>
    <subcellularLocation>
        <location evidence="1">Nucleus membrane</location>
        <topology evidence="1">Multi-pass membrane protein</topology>
    </subcellularLocation>
</comment>
<evidence type="ECO:0000256" key="11">
    <source>
        <dbReference type="SAM" id="MobiDB-lite"/>
    </source>
</evidence>
<dbReference type="GO" id="GO:0005737">
    <property type="term" value="C:cytoplasm"/>
    <property type="evidence" value="ECO:0007669"/>
    <property type="project" value="UniProtKB-SubCell"/>
</dbReference>
<keyword evidence="4" id="KW-0963">Cytoplasm</keyword>
<dbReference type="PANTHER" id="PTHR20996">
    <property type="entry name" value="NUCLEAR ENVELOPE PHOSPHATASE-REGULATORY SUBUNIT 1"/>
    <property type="match status" value="1"/>
</dbReference>
<dbReference type="Pfam" id="PF03907">
    <property type="entry name" value="Spo7"/>
    <property type="match status" value="1"/>
</dbReference>
<evidence type="ECO:0000256" key="1">
    <source>
        <dbReference type="ARBA" id="ARBA00004232"/>
    </source>
</evidence>
<dbReference type="InterPro" id="IPR019168">
    <property type="entry name" value="NEP1-R1"/>
</dbReference>
<gene>
    <name evidence="13" type="ORF">RDB_LOCUS176104</name>
</gene>
<feature type="compositionally biased region" description="Pro residues" evidence="11">
    <location>
        <begin position="1"/>
        <end position="10"/>
    </location>
</feature>
<comment type="caution">
    <text evidence="13">The sequence shown here is derived from an EMBL/GenBank/DDBJ whole genome shotgun (WGS) entry which is preliminary data.</text>
</comment>
<dbReference type="GO" id="GO:0006629">
    <property type="term" value="P:lipid metabolic process"/>
    <property type="evidence" value="ECO:0007669"/>
    <property type="project" value="UniProtKB-KW"/>
</dbReference>
<evidence type="ECO:0000256" key="7">
    <source>
        <dbReference type="ARBA" id="ARBA00023098"/>
    </source>
</evidence>
<dbReference type="GO" id="GO:0031965">
    <property type="term" value="C:nuclear membrane"/>
    <property type="evidence" value="ECO:0007669"/>
    <property type="project" value="UniProtKB-SubCell"/>
</dbReference>
<evidence type="ECO:0000256" key="5">
    <source>
        <dbReference type="ARBA" id="ARBA00022692"/>
    </source>
</evidence>
<dbReference type="InterPro" id="IPR005605">
    <property type="entry name" value="Spo7"/>
</dbReference>
<feature type="region of interest" description="Disordered" evidence="11">
    <location>
        <begin position="268"/>
        <end position="363"/>
    </location>
</feature>
<feature type="compositionally biased region" description="Low complexity" evidence="11">
    <location>
        <begin position="281"/>
        <end position="300"/>
    </location>
</feature>
<sequence>MPPRSTPPPHNRSGFQPPNNATTFKDLLHFEERLKINAAMLKKRKRKYQAFLVQLILVILVLTSDVVLNTPFVASPINLMIPHFDNRIRIPLLIWWLDQPEQDISPITAPLHLHPYIIPGLWLVSVTTLILFFASGLYSEKISYANRYVPQANRALRNFNLHLNVHTQPIGPPGPLKYLFPRPTPPSTPTSATTAQTLRKGAIRKAQLNPIPPTTNPRGELIFSSRVDRPFREAYERYRSVWERKREEHLAANRRAWLGWLWFTSNKPAPVGTPGKDRGRSTPTPGSSRTPSRRSSPAGGARKNRTRTPELPSSPLAQTETSGRTSRPSLTTVPEAGIPDVTFPTARRSSSLNGDEGDEPIELVRSRTESFSFLLQRQDSLDGP</sequence>
<evidence type="ECO:0000256" key="3">
    <source>
        <dbReference type="ARBA" id="ARBA00010998"/>
    </source>
</evidence>
<evidence type="ECO:0000256" key="2">
    <source>
        <dbReference type="ARBA" id="ARBA00004496"/>
    </source>
</evidence>
<dbReference type="Proteomes" id="UP000663853">
    <property type="component" value="Unassembled WGS sequence"/>
</dbReference>
<feature type="transmembrane region" description="Helical" evidence="12">
    <location>
        <begin position="116"/>
        <end position="138"/>
    </location>
</feature>
<evidence type="ECO:0000256" key="10">
    <source>
        <dbReference type="ARBA" id="ARBA00030458"/>
    </source>
</evidence>
<keyword evidence="6 12" id="KW-1133">Transmembrane helix</keyword>
<reference evidence="13" key="1">
    <citation type="submission" date="2021-01" db="EMBL/GenBank/DDBJ databases">
        <authorList>
            <person name="Kaushik A."/>
        </authorList>
    </citation>
    <scope>NUCLEOTIDE SEQUENCE</scope>
    <source>
        <strain evidence="13">AG6-10EEA</strain>
    </source>
</reference>
<evidence type="ECO:0000256" key="9">
    <source>
        <dbReference type="ARBA" id="ARBA00023242"/>
    </source>
</evidence>
<evidence type="ECO:0000256" key="8">
    <source>
        <dbReference type="ARBA" id="ARBA00023136"/>
    </source>
</evidence>
<feature type="compositionally biased region" description="Polar residues" evidence="11">
    <location>
        <begin position="315"/>
        <end position="332"/>
    </location>
</feature>
<name>A0A8H3DSY7_9AGAM</name>
<keyword evidence="8 12" id="KW-0472">Membrane</keyword>
<organism evidence="13 14">
    <name type="scientific">Rhizoctonia solani</name>
    <dbReference type="NCBI Taxonomy" id="456999"/>
    <lineage>
        <taxon>Eukaryota</taxon>
        <taxon>Fungi</taxon>
        <taxon>Dikarya</taxon>
        <taxon>Basidiomycota</taxon>
        <taxon>Agaricomycotina</taxon>
        <taxon>Agaricomycetes</taxon>
        <taxon>Cantharellales</taxon>
        <taxon>Ceratobasidiaceae</taxon>
        <taxon>Rhizoctonia</taxon>
    </lineage>
</organism>